<dbReference type="SUPFAM" id="SSF53901">
    <property type="entry name" value="Thiolase-like"/>
    <property type="match status" value="1"/>
</dbReference>
<dbReference type="GO" id="GO:0010124">
    <property type="term" value="P:phenylacetate catabolic process"/>
    <property type="evidence" value="ECO:0007669"/>
    <property type="project" value="TreeGrafter"/>
</dbReference>
<dbReference type="InterPro" id="IPR050215">
    <property type="entry name" value="Thiolase-like_sf_Thiolase"/>
</dbReference>
<dbReference type="InterPro" id="IPR020616">
    <property type="entry name" value="Thiolase_N"/>
</dbReference>
<dbReference type="EMBL" id="UINC01111939">
    <property type="protein sequence ID" value="SVC80522.1"/>
    <property type="molecule type" value="Genomic_DNA"/>
</dbReference>
<dbReference type="GO" id="GO:0003988">
    <property type="term" value="F:acetyl-CoA C-acyltransferase activity"/>
    <property type="evidence" value="ECO:0007669"/>
    <property type="project" value="TreeGrafter"/>
</dbReference>
<feature type="non-terminal residue" evidence="3">
    <location>
        <position position="208"/>
    </location>
</feature>
<dbReference type="InterPro" id="IPR020615">
    <property type="entry name" value="Thiolase_acyl_enz_int_AS"/>
</dbReference>
<proteinExistence type="predicted"/>
<evidence type="ECO:0000313" key="3">
    <source>
        <dbReference type="EMBL" id="SVC80522.1"/>
    </source>
</evidence>
<dbReference type="AlphaFoldDB" id="A0A382Q7R0"/>
<dbReference type="PROSITE" id="PS00098">
    <property type="entry name" value="THIOLASE_1"/>
    <property type="match status" value="1"/>
</dbReference>
<dbReference type="Gene3D" id="3.40.47.10">
    <property type="match status" value="1"/>
</dbReference>
<name>A0A382Q7R0_9ZZZZ</name>
<dbReference type="GO" id="GO:0006635">
    <property type="term" value="P:fatty acid beta-oxidation"/>
    <property type="evidence" value="ECO:0007669"/>
    <property type="project" value="TreeGrafter"/>
</dbReference>
<keyword evidence="1" id="KW-0808">Transferase</keyword>
<dbReference type="PANTHER" id="PTHR43853">
    <property type="entry name" value="3-KETOACYL-COA THIOLASE, PEROXISOMAL"/>
    <property type="match status" value="1"/>
</dbReference>
<protein>
    <recommendedName>
        <fullName evidence="2">Thiolase N-terminal domain-containing protein</fullName>
    </recommendedName>
</protein>
<feature type="domain" description="Thiolase N-terminal" evidence="2">
    <location>
        <begin position="5"/>
        <end position="207"/>
    </location>
</feature>
<dbReference type="PANTHER" id="PTHR43853:SF21">
    <property type="entry name" value="STEROID 3-KETOACYL-COA THIOLASE"/>
    <property type="match status" value="1"/>
</dbReference>
<sequence>MSSAVIVGFKRSPFTIAKKGDLASVRPEDILAQVINDLIKSTNVNKVDIEDIIAGCAYPEGEQGYNIAKIVTFMTGMPEHVAGMTVNRWCGSSMQAIHNAAGAIAMDAGNVFVCCGIESMSKVPINGLNYSPHPELNLSNPNVYLSMGNTAENVANNYNLSREIQQEFAISSHQKANQAEINNNFKDEITKIQTKESVIEKDGIIRPN</sequence>
<gene>
    <name evidence="3" type="ORF">METZ01_LOCUS333376</name>
</gene>
<dbReference type="InterPro" id="IPR016039">
    <property type="entry name" value="Thiolase-like"/>
</dbReference>
<evidence type="ECO:0000256" key="1">
    <source>
        <dbReference type="ARBA" id="ARBA00022679"/>
    </source>
</evidence>
<reference evidence="3" key="1">
    <citation type="submission" date="2018-05" db="EMBL/GenBank/DDBJ databases">
        <authorList>
            <person name="Lanie J.A."/>
            <person name="Ng W.-L."/>
            <person name="Kazmierczak K.M."/>
            <person name="Andrzejewski T.M."/>
            <person name="Davidsen T.M."/>
            <person name="Wayne K.J."/>
            <person name="Tettelin H."/>
            <person name="Glass J.I."/>
            <person name="Rusch D."/>
            <person name="Podicherti R."/>
            <person name="Tsui H.-C.T."/>
            <person name="Winkler M.E."/>
        </authorList>
    </citation>
    <scope>NUCLEOTIDE SEQUENCE</scope>
</reference>
<dbReference type="Pfam" id="PF00108">
    <property type="entry name" value="Thiolase_N"/>
    <property type="match status" value="1"/>
</dbReference>
<accession>A0A382Q7R0</accession>
<evidence type="ECO:0000259" key="2">
    <source>
        <dbReference type="Pfam" id="PF00108"/>
    </source>
</evidence>
<organism evidence="3">
    <name type="scientific">marine metagenome</name>
    <dbReference type="NCBI Taxonomy" id="408172"/>
    <lineage>
        <taxon>unclassified sequences</taxon>
        <taxon>metagenomes</taxon>
        <taxon>ecological metagenomes</taxon>
    </lineage>
</organism>